<dbReference type="PRINTS" id="PR00990">
    <property type="entry name" value="RIBOKINASE"/>
</dbReference>
<dbReference type="InterPro" id="IPR002173">
    <property type="entry name" value="Carboh/pur_kinase_PfkB_CS"/>
</dbReference>
<evidence type="ECO:0000313" key="6">
    <source>
        <dbReference type="EMBL" id="MFC7581633.1"/>
    </source>
</evidence>
<dbReference type="Gene3D" id="3.40.1190.20">
    <property type="match status" value="1"/>
</dbReference>
<dbReference type="InterPro" id="IPR011611">
    <property type="entry name" value="PfkB_dom"/>
</dbReference>
<dbReference type="SUPFAM" id="SSF53613">
    <property type="entry name" value="Ribokinase-like"/>
    <property type="match status" value="1"/>
</dbReference>
<dbReference type="EMBL" id="JBHTEF010000001">
    <property type="protein sequence ID" value="MFC7581633.1"/>
    <property type="molecule type" value="Genomic_DNA"/>
</dbReference>
<evidence type="ECO:0000256" key="3">
    <source>
        <dbReference type="ARBA" id="ARBA00022777"/>
    </source>
</evidence>
<dbReference type="PROSITE" id="PS00584">
    <property type="entry name" value="PFKB_KINASES_2"/>
    <property type="match status" value="1"/>
</dbReference>
<dbReference type="InterPro" id="IPR002139">
    <property type="entry name" value="Ribo/fructo_kinase"/>
</dbReference>
<evidence type="ECO:0000256" key="2">
    <source>
        <dbReference type="ARBA" id="ARBA00022679"/>
    </source>
</evidence>
<name>A0ABW2SQK7_9ACTO</name>
<gene>
    <name evidence="6" type="ORF">ACFQWG_10555</name>
</gene>
<proteinExistence type="inferred from homology"/>
<keyword evidence="7" id="KW-1185">Reference proteome</keyword>
<accession>A0ABW2SQK7</accession>
<sequence>MSDSGQIAGGGAWGDPRGAGAAKVPSDMRIYIAGPVFLDVVMSGLAHAPVPGEEQWVPHCDLMPGGSANQAVACARLGLPASLIAFLGMDGAGGLVRSRLLDEGVSLAFSTDIPRQSVTTSLFFDGDRAMTTFGTDAVPGLAGLEAPAALLADLRALADNRGAVHSWRAGGRGGTGVPTWVLADAGWDDSQRWDPMDLEALDAADVFAPNDVEARRYTRRDDVQSAARALAELVPGVVVTCGPRGVTAILDGQEIRLPAMPARVVDTTGAGDTFSAGLAWAHAHGLGPRAALSAASLAAACTVESPGGSASAPTAERLAQWTNLRRDDIPKEYDIQFLDLIERKRP</sequence>
<dbReference type="PANTHER" id="PTHR10584:SF166">
    <property type="entry name" value="RIBOKINASE"/>
    <property type="match status" value="1"/>
</dbReference>
<protein>
    <submittedName>
        <fullName evidence="6">Carbohydrate kinase family protein</fullName>
        <ecNumber evidence="6">2.7.1.-</ecNumber>
    </submittedName>
</protein>
<evidence type="ECO:0000313" key="7">
    <source>
        <dbReference type="Proteomes" id="UP001596527"/>
    </source>
</evidence>
<feature type="domain" description="Carbohydrate kinase PfkB" evidence="5">
    <location>
        <begin position="57"/>
        <end position="118"/>
    </location>
</feature>
<keyword evidence="2 4" id="KW-0808">Transferase</keyword>
<feature type="domain" description="Carbohydrate kinase PfkB" evidence="5">
    <location>
        <begin position="193"/>
        <end position="314"/>
    </location>
</feature>
<dbReference type="Pfam" id="PF00294">
    <property type="entry name" value="PfkB"/>
    <property type="match status" value="2"/>
</dbReference>
<dbReference type="Proteomes" id="UP001596527">
    <property type="component" value="Unassembled WGS sequence"/>
</dbReference>
<evidence type="ECO:0000256" key="4">
    <source>
        <dbReference type="RuleBase" id="RU003704"/>
    </source>
</evidence>
<dbReference type="PANTHER" id="PTHR10584">
    <property type="entry name" value="SUGAR KINASE"/>
    <property type="match status" value="1"/>
</dbReference>
<comment type="similarity">
    <text evidence="1 4">Belongs to the carbohydrate kinase PfkB family.</text>
</comment>
<comment type="caution">
    <text evidence="6">The sequence shown here is derived from an EMBL/GenBank/DDBJ whole genome shotgun (WGS) entry which is preliminary data.</text>
</comment>
<evidence type="ECO:0000256" key="1">
    <source>
        <dbReference type="ARBA" id="ARBA00010688"/>
    </source>
</evidence>
<dbReference type="EC" id="2.7.1.-" evidence="6"/>
<organism evidence="6 7">
    <name type="scientific">Schaalia naturae</name>
    <dbReference type="NCBI Taxonomy" id="635203"/>
    <lineage>
        <taxon>Bacteria</taxon>
        <taxon>Bacillati</taxon>
        <taxon>Actinomycetota</taxon>
        <taxon>Actinomycetes</taxon>
        <taxon>Actinomycetales</taxon>
        <taxon>Actinomycetaceae</taxon>
        <taxon>Schaalia</taxon>
    </lineage>
</organism>
<reference evidence="7" key="1">
    <citation type="journal article" date="2019" name="Int. J. Syst. Evol. Microbiol.">
        <title>The Global Catalogue of Microorganisms (GCM) 10K type strain sequencing project: providing services to taxonomists for standard genome sequencing and annotation.</title>
        <authorList>
            <consortium name="The Broad Institute Genomics Platform"/>
            <consortium name="The Broad Institute Genome Sequencing Center for Infectious Disease"/>
            <person name="Wu L."/>
            <person name="Ma J."/>
        </authorList>
    </citation>
    <scope>NUCLEOTIDE SEQUENCE [LARGE SCALE GENOMIC DNA]</scope>
    <source>
        <strain evidence="7">CCUG 56698</strain>
    </source>
</reference>
<dbReference type="InterPro" id="IPR029056">
    <property type="entry name" value="Ribokinase-like"/>
</dbReference>
<evidence type="ECO:0000259" key="5">
    <source>
        <dbReference type="Pfam" id="PF00294"/>
    </source>
</evidence>
<dbReference type="RefSeq" id="WP_291500740.1">
    <property type="nucleotide sequence ID" value="NZ_JBHTEF010000001.1"/>
</dbReference>
<dbReference type="GO" id="GO:0016301">
    <property type="term" value="F:kinase activity"/>
    <property type="evidence" value="ECO:0007669"/>
    <property type="project" value="UniProtKB-KW"/>
</dbReference>
<keyword evidence="3 4" id="KW-0418">Kinase</keyword>